<organism evidence="3 4">
    <name type="scientific">Mycolicibacterium sphagni</name>
    <dbReference type="NCBI Taxonomy" id="1786"/>
    <lineage>
        <taxon>Bacteria</taxon>
        <taxon>Bacillati</taxon>
        <taxon>Actinomycetota</taxon>
        <taxon>Actinomycetes</taxon>
        <taxon>Mycobacteriales</taxon>
        <taxon>Mycobacteriaceae</taxon>
        <taxon>Mycolicibacterium</taxon>
    </lineage>
</organism>
<name>A0A255DGY1_9MYCO</name>
<evidence type="ECO:0000256" key="2">
    <source>
        <dbReference type="SAM" id="SignalP"/>
    </source>
</evidence>
<dbReference type="EMBL" id="NOZR01000011">
    <property type="protein sequence ID" value="OYN78636.1"/>
    <property type="molecule type" value="Genomic_DNA"/>
</dbReference>
<protein>
    <submittedName>
        <fullName evidence="3">Uncharacterized protein</fullName>
    </submittedName>
</protein>
<feature type="chain" id="PRO_5012219998" evidence="2">
    <location>
        <begin position="29"/>
        <end position="76"/>
    </location>
</feature>
<reference evidence="3 4" key="1">
    <citation type="submission" date="2017-07" db="EMBL/GenBank/DDBJ databases">
        <title>The new phylogeny of genus Mycobacterium.</title>
        <authorList>
            <person name="Tortoli E."/>
            <person name="Trovato A."/>
            <person name="Cirillo D.M."/>
        </authorList>
    </citation>
    <scope>NUCLEOTIDE SEQUENCE [LARGE SCALE GENOMIC DNA]</scope>
    <source>
        <strain evidence="3 4">ATCC 33027</strain>
    </source>
</reference>
<dbReference type="OrthoDB" id="4641606at2"/>
<feature type="region of interest" description="Disordered" evidence="1">
    <location>
        <begin position="35"/>
        <end position="76"/>
    </location>
</feature>
<evidence type="ECO:0000313" key="3">
    <source>
        <dbReference type="EMBL" id="OYN78636.1"/>
    </source>
</evidence>
<comment type="caution">
    <text evidence="3">The sequence shown here is derived from an EMBL/GenBank/DDBJ whole genome shotgun (WGS) entry which is preliminary data.</text>
</comment>
<feature type="signal peptide" evidence="2">
    <location>
        <begin position="1"/>
        <end position="28"/>
    </location>
</feature>
<proteinExistence type="predicted"/>
<keyword evidence="4" id="KW-1185">Reference proteome</keyword>
<sequence>MKLILKGAVVVAGIAAATALGPTVVAVASPSTTFAVQDGDSGNNGAGIDSDGTQGDFKSAIDGSMTGPLMVAKPQT</sequence>
<evidence type="ECO:0000313" key="4">
    <source>
        <dbReference type="Proteomes" id="UP000216063"/>
    </source>
</evidence>
<evidence type="ECO:0000256" key="1">
    <source>
        <dbReference type="SAM" id="MobiDB-lite"/>
    </source>
</evidence>
<keyword evidence="2" id="KW-0732">Signal</keyword>
<dbReference type="AlphaFoldDB" id="A0A255DGY1"/>
<gene>
    <name evidence="3" type="ORF">CG716_14600</name>
</gene>
<dbReference type="Proteomes" id="UP000216063">
    <property type="component" value="Unassembled WGS sequence"/>
</dbReference>
<dbReference type="RefSeq" id="WP_094480757.1">
    <property type="nucleotide sequence ID" value="NZ_NOZR01000011.1"/>
</dbReference>
<accession>A0A255DGY1</accession>